<dbReference type="AlphaFoldDB" id="A0A1R2CNR4"/>
<evidence type="ECO:0000256" key="1">
    <source>
        <dbReference type="SAM" id="MobiDB-lite"/>
    </source>
</evidence>
<evidence type="ECO:0000313" key="2">
    <source>
        <dbReference type="EMBL" id="OMJ90625.1"/>
    </source>
</evidence>
<organism evidence="2 3">
    <name type="scientific">Stentor coeruleus</name>
    <dbReference type="NCBI Taxonomy" id="5963"/>
    <lineage>
        <taxon>Eukaryota</taxon>
        <taxon>Sar</taxon>
        <taxon>Alveolata</taxon>
        <taxon>Ciliophora</taxon>
        <taxon>Postciliodesmatophora</taxon>
        <taxon>Heterotrichea</taxon>
        <taxon>Heterotrichida</taxon>
        <taxon>Stentoridae</taxon>
        <taxon>Stentor</taxon>
    </lineage>
</organism>
<comment type="caution">
    <text evidence="2">The sequence shown here is derived from an EMBL/GenBank/DDBJ whole genome shotgun (WGS) entry which is preliminary data.</text>
</comment>
<keyword evidence="3" id="KW-1185">Reference proteome</keyword>
<sequence>MEAPKRSGLRRQTVQLRTGEHKGFLKLAREKLMKQQTLLAFQLENDEKPKHAHKRSQSTNFSTPDSDSPKSPTMLFIRKPGGDFTEYCDFQMN</sequence>
<accession>A0A1R2CNR4</accession>
<evidence type="ECO:0000313" key="3">
    <source>
        <dbReference type="Proteomes" id="UP000187209"/>
    </source>
</evidence>
<dbReference type="EMBL" id="MPUH01000099">
    <property type="protein sequence ID" value="OMJ90625.1"/>
    <property type="molecule type" value="Genomic_DNA"/>
</dbReference>
<protein>
    <submittedName>
        <fullName evidence="2">Uncharacterized protein</fullName>
    </submittedName>
</protein>
<name>A0A1R2CNR4_9CILI</name>
<feature type="compositionally biased region" description="Low complexity" evidence="1">
    <location>
        <begin position="62"/>
        <end position="73"/>
    </location>
</feature>
<dbReference type="Proteomes" id="UP000187209">
    <property type="component" value="Unassembled WGS sequence"/>
</dbReference>
<proteinExistence type="predicted"/>
<gene>
    <name evidence="2" type="ORF">SteCoe_7025</name>
</gene>
<feature type="region of interest" description="Disordered" evidence="1">
    <location>
        <begin position="43"/>
        <end position="78"/>
    </location>
</feature>
<reference evidence="2 3" key="1">
    <citation type="submission" date="2016-11" db="EMBL/GenBank/DDBJ databases">
        <title>The macronuclear genome of Stentor coeruleus: a giant cell with tiny introns.</title>
        <authorList>
            <person name="Slabodnick M."/>
            <person name="Ruby J.G."/>
            <person name="Reiff S.B."/>
            <person name="Swart E.C."/>
            <person name="Gosai S."/>
            <person name="Prabakaran S."/>
            <person name="Witkowska E."/>
            <person name="Larue G.E."/>
            <person name="Fisher S."/>
            <person name="Freeman R.M."/>
            <person name="Gunawardena J."/>
            <person name="Chu W."/>
            <person name="Stover N.A."/>
            <person name="Gregory B.D."/>
            <person name="Nowacki M."/>
            <person name="Derisi J."/>
            <person name="Roy S.W."/>
            <person name="Marshall W.F."/>
            <person name="Sood P."/>
        </authorList>
    </citation>
    <scope>NUCLEOTIDE SEQUENCE [LARGE SCALE GENOMIC DNA]</scope>
    <source>
        <strain evidence="2">WM001</strain>
    </source>
</reference>